<dbReference type="SUPFAM" id="SSF56784">
    <property type="entry name" value="HAD-like"/>
    <property type="match status" value="1"/>
</dbReference>
<dbReference type="FunFam" id="3.40.50.1000:FF:000086">
    <property type="entry name" value="LD24878p"/>
    <property type="match status" value="1"/>
</dbReference>
<evidence type="ECO:0000256" key="4">
    <source>
        <dbReference type="ARBA" id="ARBA00022842"/>
    </source>
</evidence>
<gene>
    <name evidence="8" type="primary">NT5DC1</name>
</gene>
<protein>
    <recommendedName>
        <fullName evidence="6">5'-nucleotidase domain-containing protein 1</fullName>
    </recommendedName>
</protein>
<evidence type="ECO:0000256" key="7">
    <source>
        <dbReference type="SAM" id="MobiDB-lite"/>
    </source>
</evidence>
<dbReference type="InterPro" id="IPR023214">
    <property type="entry name" value="HAD_sf"/>
</dbReference>
<evidence type="ECO:0000256" key="6">
    <source>
        <dbReference type="ARBA" id="ARBA00069357"/>
    </source>
</evidence>
<dbReference type="GeneTree" id="ENSGT00940000155676"/>
<dbReference type="Pfam" id="PF05761">
    <property type="entry name" value="5_nucleotid"/>
    <property type="match status" value="1"/>
</dbReference>
<dbReference type="Ensembl" id="ENSLLET00000026055.1">
    <property type="protein sequence ID" value="ENSLLEP00000025097.1"/>
    <property type="gene ID" value="ENSLLEG00000015951.1"/>
</dbReference>
<keyword evidence="5" id="KW-0007">Acetylation</keyword>
<dbReference type="PANTHER" id="PTHR12103">
    <property type="entry name" value="5'-NUCLEOTIDASE DOMAIN-CONTAINING"/>
    <property type="match status" value="1"/>
</dbReference>
<dbReference type="AlphaFoldDB" id="A0A8C5PMN4"/>
<keyword evidence="3" id="KW-0378">Hydrolase</keyword>
<evidence type="ECO:0000256" key="2">
    <source>
        <dbReference type="ARBA" id="ARBA00022723"/>
    </source>
</evidence>
<evidence type="ECO:0000313" key="9">
    <source>
        <dbReference type="Proteomes" id="UP000694569"/>
    </source>
</evidence>
<accession>A0A8C5PMN4</accession>
<keyword evidence="4" id="KW-0460">Magnesium</keyword>
<evidence type="ECO:0000313" key="8">
    <source>
        <dbReference type="Ensembl" id="ENSLLEP00000025097.1"/>
    </source>
</evidence>
<reference evidence="8" key="2">
    <citation type="submission" date="2025-09" db="UniProtKB">
        <authorList>
            <consortium name="Ensembl"/>
        </authorList>
    </citation>
    <scope>IDENTIFICATION</scope>
</reference>
<dbReference type="Gene3D" id="3.40.50.1000">
    <property type="entry name" value="HAD superfamily/HAD-like"/>
    <property type="match status" value="1"/>
</dbReference>
<dbReference type="PANTHER" id="PTHR12103:SF38">
    <property type="entry name" value="5'-NUCLEOTIDASE DOMAIN-CONTAINING PROTEIN 1"/>
    <property type="match status" value="1"/>
</dbReference>
<feature type="region of interest" description="Disordered" evidence="7">
    <location>
        <begin position="361"/>
        <end position="382"/>
    </location>
</feature>
<dbReference type="OrthoDB" id="6503940at2759"/>
<dbReference type="InterPro" id="IPR036412">
    <property type="entry name" value="HAD-like_sf"/>
</dbReference>
<reference evidence="8" key="1">
    <citation type="submission" date="2025-08" db="UniProtKB">
        <authorList>
            <consortium name="Ensembl"/>
        </authorList>
    </citation>
    <scope>IDENTIFICATION</scope>
</reference>
<keyword evidence="9" id="KW-1185">Reference proteome</keyword>
<evidence type="ECO:0000256" key="1">
    <source>
        <dbReference type="ARBA" id="ARBA00009589"/>
    </source>
</evidence>
<evidence type="ECO:0000256" key="3">
    <source>
        <dbReference type="ARBA" id="ARBA00022801"/>
    </source>
</evidence>
<dbReference type="Proteomes" id="UP000694569">
    <property type="component" value="Unplaced"/>
</dbReference>
<keyword evidence="2" id="KW-0479">Metal-binding</keyword>
<sequence length="382" mass="43472">MERSGNGSILNPLMEHMPVQLNTTFTTTILISPALSYAPKLLIQYKWLMDRKPMISGKMWFLQWNITTKPQHLKKPPAHHSNSKNCIPELLCHIPHMQQGILENCGTYFPAVKKDPSKYLKPCPDSVKNWIRSLKNAGKVLLLITSSHSDYCRLLCEHILGKDFEELFDVIITNALKPGFFSLTPQQRPFWTLENDVEKDVMPLLEKAGWYSQGNWKQLYDLLNNITGKSEPKVVYFGDSMRSDIFSARLYSNWETVLVLEELEGDEVHEPDVTDLGSSLKKKGKYDSLQPQEPYFISSKWGSYFADTITEGKDAQETPAITWSCASIKNYSTITIPSIKAIVDLSLDYMFTRFSSNNSDTDGYYPQPPKILLPQNKEGAAA</sequence>
<evidence type="ECO:0000256" key="5">
    <source>
        <dbReference type="ARBA" id="ARBA00022990"/>
    </source>
</evidence>
<dbReference type="GO" id="GO:0008253">
    <property type="term" value="F:5'-nucleotidase activity"/>
    <property type="evidence" value="ECO:0007669"/>
    <property type="project" value="TreeGrafter"/>
</dbReference>
<dbReference type="GO" id="GO:0046872">
    <property type="term" value="F:metal ion binding"/>
    <property type="evidence" value="ECO:0007669"/>
    <property type="project" value="UniProtKB-KW"/>
</dbReference>
<name>A0A8C5PMN4_9ANUR</name>
<organism evidence="8 9">
    <name type="scientific">Leptobrachium leishanense</name>
    <name type="common">Leishan spiny toad</name>
    <dbReference type="NCBI Taxonomy" id="445787"/>
    <lineage>
        <taxon>Eukaryota</taxon>
        <taxon>Metazoa</taxon>
        <taxon>Chordata</taxon>
        <taxon>Craniata</taxon>
        <taxon>Vertebrata</taxon>
        <taxon>Euteleostomi</taxon>
        <taxon>Amphibia</taxon>
        <taxon>Batrachia</taxon>
        <taxon>Anura</taxon>
        <taxon>Pelobatoidea</taxon>
        <taxon>Megophryidae</taxon>
        <taxon>Leptobrachium</taxon>
    </lineage>
</organism>
<proteinExistence type="inferred from homology"/>
<dbReference type="InterPro" id="IPR008380">
    <property type="entry name" value="HAD-SF_hydro_IG_5-nucl"/>
</dbReference>
<comment type="similarity">
    <text evidence="1">Belongs to the 5'(3')-deoxyribonucleotidase family.</text>
</comment>